<feature type="compositionally biased region" description="Basic and acidic residues" evidence="1">
    <location>
        <begin position="16"/>
        <end position="25"/>
    </location>
</feature>
<feature type="compositionally biased region" description="Acidic residues" evidence="1">
    <location>
        <begin position="103"/>
        <end position="118"/>
    </location>
</feature>
<organism evidence="2 3">
    <name type="scientific">Burkholderia stagnalis</name>
    <dbReference type="NCBI Taxonomy" id="1503054"/>
    <lineage>
        <taxon>Bacteria</taxon>
        <taxon>Pseudomonadati</taxon>
        <taxon>Pseudomonadota</taxon>
        <taxon>Betaproteobacteria</taxon>
        <taxon>Burkholderiales</taxon>
        <taxon>Burkholderiaceae</taxon>
        <taxon>Burkholderia</taxon>
        <taxon>Burkholderia cepacia complex</taxon>
    </lineage>
</organism>
<evidence type="ECO:0000313" key="3">
    <source>
        <dbReference type="Proteomes" id="UP000473470"/>
    </source>
</evidence>
<gene>
    <name evidence="2" type="ORF">F7R25_06820</name>
</gene>
<dbReference type="RefSeq" id="WP_059880578.1">
    <property type="nucleotide sequence ID" value="NZ_CABVPM010000098.1"/>
</dbReference>
<name>A0A6L3N1Q7_9BURK</name>
<proteinExistence type="predicted"/>
<comment type="caution">
    <text evidence="2">The sequence shown here is derived from an EMBL/GenBank/DDBJ whole genome shotgun (WGS) entry which is preliminary data.</text>
</comment>
<dbReference type="AlphaFoldDB" id="A0A6L3N1Q7"/>
<feature type="region of interest" description="Disordered" evidence="1">
    <location>
        <begin position="1"/>
        <end position="118"/>
    </location>
</feature>
<accession>A0A6L3N1Q7</accession>
<evidence type="ECO:0000256" key="1">
    <source>
        <dbReference type="SAM" id="MobiDB-lite"/>
    </source>
</evidence>
<reference evidence="2 3" key="1">
    <citation type="submission" date="2019-09" db="EMBL/GenBank/DDBJ databases">
        <title>Draft genome sequences of 48 bacterial type strains from the CCUG.</title>
        <authorList>
            <person name="Tunovic T."/>
            <person name="Pineiro-Iglesias B."/>
            <person name="Unosson C."/>
            <person name="Inganas E."/>
            <person name="Ohlen M."/>
            <person name="Cardew S."/>
            <person name="Jensie-Markopoulos S."/>
            <person name="Salva-Serra F."/>
            <person name="Jaen-Luchoro D."/>
            <person name="Karlsson R."/>
            <person name="Svensson-Stadler L."/>
            <person name="Chun J."/>
            <person name="Moore E."/>
        </authorList>
    </citation>
    <scope>NUCLEOTIDE SEQUENCE [LARGE SCALE GENOMIC DNA]</scope>
    <source>
        <strain evidence="2 3">CCUG 65686</strain>
    </source>
</reference>
<evidence type="ECO:0000313" key="2">
    <source>
        <dbReference type="EMBL" id="KAB0640020.1"/>
    </source>
</evidence>
<dbReference type="Proteomes" id="UP000473470">
    <property type="component" value="Unassembled WGS sequence"/>
</dbReference>
<feature type="compositionally biased region" description="Basic and acidic residues" evidence="1">
    <location>
        <begin position="45"/>
        <end position="59"/>
    </location>
</feature>
<protein>
    <submittedName>
        <fullName evidence="2">Chemotaxis protein</fullName>
    </submittedName>
</protein>
<dbReference type="EMBL" id="VZOK01000007">
    <property type="protein sequence ID" value="KAB0640020.1"/>
    <property type="molecule type" value="Genomic_DNA"/>
</dbReference>
<sequence>MSTLDPDNEPYGPDDENARRGRDGRALGPGDSSDSGSDAAGAKRHPFDIDSPLDEHAPEPDDAELESDTDRTGTGERASAEGGERDAADIEPDRIERLSDAGQSDESDESDEIPPDDA</sequence>
<feature type="compositionally biased region" description="Basic and acidic residues" evidence="1">
    <location>
        <begin position="68"/>
        <end position="99"/>
    </location>
</feature>
<feature type="compositionally biased region" description="Acidic residues" evidence="1">
    <location>
        <begin position="1"/>
        <end position="15"/>
    </location>
</feature>
<feature type="compositionally biased region" description="Low complexity" evidence="1">
    <location>
        <begin position="30"/>
        <end position="40"/>
    </location>
</feature>